<dbReference type="PANTHER" id="PTHR43798:SF33">
    <property type="entry name" value="HYDROLASE, PUTATIVE (AFU_ORTHOLOGUE AFUA_2G14860)-RELATED"/>
    <property type="match status" value="1"/>
</dbReference>
<dbReference type="GO" id="GO:0016020">
    <property type="term" value="C:membrane"/>
    <property type="evidence" value="ECO:0007669"/>
    <property type="project" value="TreeGrafter"/>
</dbReference>
<dbReference type="SUPFAM" id="SSF53474">
    <property type="entry name" value="alpha/beta-Hydrolases"/>
    <property type="match status" value="1"/>
</dbReference>
<dbReference type="AlphaFoldDB" id="A0A069PNE6"/>
<dbReference type="InterPro" id="IPR000073">
    <property type="entry name" value="AB_hydrolase_1"/>
</dbReference>
<dbReference type="EMBL" id="JFHC01000021">
    <property type="protein sequence ID" value="KDR41987.1"/>
    <property type="molecule type" value="Genomic_DNA"/>
</dbReference>
<accession>A0A069PNE6</accession>
<gene>
    <name evidence="2" type="ORF">BG61_13815</name>
</gene>
<reference evidence="2 3" key="1">
    <citation type="submission" date="2014-03" db="EMBL/GenBank/DDBJ databases">
        <title>Draft Genome Sequences of Four Burkholderia Strains.</title>
        <authorList>
            <person name="Liu X.Y."/>
            <person name="Li C.X."/>
            <person name="Xu J.H."/>
        </authorList>
    </citation>
    <scope>NUCLEOTIDE SEQUENCE [LARGE SCALE GENOMIC DNA]</scope>
    <source>
        <strain evidence="2 3">DSM 50014</strain>
    </source>
</reference>
<dbReference type="InterPro" id="IPR029058">
    <property type="entry name" value="AB_hydrolase_fold"/>
</dbReference>
<dbReference type="PANTHER" id="PTHR43798">
    <property type="entry name" value="MONOACYLGLYCEROL LIPASE"/>
    <property type="match status" value="1"/>
</dbReference>
<proteinExistence type="predicted"/>
<dbReference type="InterPro" id="IPR050266">
    <property type="entry name" value="AB_hydrolase_sf"/>
</dbReference>
<sequence>MNQPADNTSPTSFAELPATEQRGPLRVEYQWLSAERAGAGVAVFLHEGLGSIAMWKDWPQSLCDALGCRGLVYSRPGYGRSTPREAGEKWSVDFMHRQAHDVLPALLDTIGIDADERRRMWVIGHSDGGSIALLYAAAFPQALRAAVVIAPHVVVEQMSVDAIGKTKHAYERAGLREKLARYHDNVDSAFFGWNDIWLDPAFRAWDITDVLPSIQCPLLAIQGCDDEYGTMLQIDTIRQRLPHARLVKLPDCGHSPHRQAPQELNDAIVAFAASL</sequence>
<organism evidence="2 3">
    <name type="scientific">Caballeronia glathei</name>
    <dbReference type="NCBI Taxonomy" id="60547"/>
    <lineage>
        <taxon>Bacteria</taxon>
        <taxon>Pseudomonadati</taxon>
        <taxon>Pseudomonadota</taxon>
        <taxon>Betaproteobacteria</taxon>
        <taxon>Burkholderiales</taxon>
        <taxon>Burkholderiaceae</taxon>
        <taxon>Caballeronia</taxon>
    </lineage>
</organism>
<dbReference type="RefSeq" id="WP_035938942.1">
    <property type="nucleotide sequence ID" value="NZ_CADFFX010000024.1"/>
</dbReference>
<dbReference type="Proteomes" id="UP000027466">
    <property type="component" value="Unassembled WGS sequence"/>
</dbReference>
<comment type="caution">
    <text evidence="2">The sequence shown here is derived from an EMBL/GenBank/DDBJ whole genome shotgun (WGS) entry which is preliminary data.</text>
</comment>
<dbReference type="Pfam" id="PF12697">
    <property type="entry name" value="Abhydrolase_6"/>
    <property type="match status" value="1"/>
</dbReference>
<evidence type="ECO:0000259" key="1">
    <source>
        <dbReference type="Pfam" id="PF12697"/>
    </source>
</evidence>
<protein>
    <submittedName>
        <fullName evidence="2">Alpha/beta hydrolase</fullName>
    </submittedName>
</protein>
<dbReference type="GO" id="GO:0016787">
    <property type="term" value="F:hydrolase activity"/>
    <property type="evidence" value="ECO:0007669"/>
    <property type="project" value="UniProtKB-KW"/>
</dbReference>
<dbReference type="STRING" id="60547.GCA_000751215_06092"/>
<keyword evidence="2" id="KW-0378">Hydrolase</keyword>
<feature type="domain" description="AB hydrolase-1" evidence="1">
    <location>
        <begin position="43"/>
        <end position="267"/>
    </location>
</feature>
<evidence type="ECO:0000313" key="2">
    <source>
        <dbReference type="EMBL" id="KDR41987.1"/>
    </source>
</evidence>
<keyword evidence="3" id="KW-1185">Reference proteome</keyword>
<name>A0A069PNE6_9BURK</name>
<evidence type="ECO:0000313" key="3">
    <source>
        <dbReference type="Proteomes" id="UP000027466"/>
    </source>
</evidence>
<dbReference type="Gene3D" id="3.40.50.1820">
    <property type="entry name" value="alpha/beta hydrolase"/>
    <property type="match status" value="1"/>
</dbReference>